<evidence type="ECO:0000313" key="8">
    <source>
        <dbReference type="EMBL" id="RKS53496.1"/>
    </source>
</evidence>
<dbReference type="EMBL" id="RBLG01000002">
    <property type="protein sequence ID" value="RKS53496.1"/>
    <property type="molecule type" value="Genomic_DNA"/>
</dbReference>
<evidence type="ECO:0000256" key="6">
    <source>
        <dbReference type="ARBA" id="ARBA00056337"/>
    </source>
</evidence>
<reference evidence="8 9" key="1">
    <citation type="submission" date="2018-10" db="EMBL/GenBank/DDBJ databases">
        <title>Genomic Encyclopedia of Archaeal and Bacterial Type Strains, Phase II (KMG-II): from individual species to whole genera.</title>
        <authorList>
            <person name="Goeker M."/>
        </authorList>
    </citation>
    <scope>NUCLEOTIDE SEQUENCE [LARGE SCALE GENOMIC DNA]</scope>
    <source>
        <strain evidence="8 9">DSM 19839</strain>
    </source>
</reference>
<evidence type="ECO:0000256" key="7">
    <source>
        <dbReference type="HAMAP-Rule" id="MF_00114"/>
    </source>
</evidence>
<dbReference type="PIRSF" id="PIRSF001357">
    <property type="entry name" value="DeoC"/>
    <property type="match status" value="1"/>
</dbReference>
<dbReference type="CDD" id="cd00959">
    <property type="entry name" value="DeoC"/>
    <property type="match status" value="1"/>
</dbReference>
<comment type="caution">
    <text evidence="8">The sequence shown here is derived from an EMBL/GenBank/DDBJ whole genome shotgun (WGS) entry which is preliminary data.</text>
</comment>
<feature type="active site" description="Proton donor/acceptor" evidence="7">
    <location>
        <position position="90"/>
    </location>
</feature>
<accession>A0A495PU51</accession>
<gene>
    <name evidence="7" type="primary">deoC</name>
    <name evidence="8" type="ORF">BC962_1747</name>
</gene>
<dbReference type="GO" id="GO:0004139">
    <property type="term" value="F:deoxyribose-phosphate aldolase activity"/>
    <property type="evidence" value="ECO:0007669"/>
    <property type="project" value="UniProtKB-UniRule"/>
</dbReference>
<evidence type="ECO:0000256" key="5">
    <source>
        <dbReference type="ARBA" id="ARBA00048791"/>
    </source>
</evidence>
<dbReference type="InterPro" id="IPR028581">
    <property type="entry name" value="DeoC_typeI"/>
</dbReference>
<sequence length="219" mass="23525">MKPINSYIDHTLLKSTASIDDITTLCNEAMKYYFFSVCVNGYYVPLAEELLRDSKVKICTVVGFPLGAMSTRAKLFEAEDAIGYGADEVDMVMNLGLLKSGKLNSVETDIASVKNTIGIKVLKVIIETCYLTSEEISTASKIVESAGADYVKTSTGFGPKGASLDLISEIKKNVSSNMKIKASGGIRDFITARAYIDLGVSRIGTSSGIAIFNGEKSLL</sequence>
<dbReference type="PANTHER" id="PTHR10889:SF1">
    <property type="entry name" value="DEOXYRIBOSE-PHOSPHATE ALDOLASE"/>
    <property type="match status" value="1"/>
</dbReference>
<name>A0A495PU51_9FLAO</name>
<dbReference type="SMART" id="SM01133">
    <property type="entry name" value="DeoC"/>
    <property type="match status" value="1"/>
</dbReference>
<dbReference type="Gene3D" id="3.20.20.70">
    <property type="entry name" value="Aldolase class I"/>
    <property type="match status" value="1"/>
</dbReference>
<dbReference type="Pfam" id="PF01791">
    <property type="entry name" value="DeoC"/>
    <property type="match status" value="1"/>
</dbReference>
<dbReference type="SUPFAM" id="SSF51569">
    <property type="entry name" value="Aldolase"/>
    <property type="match status" value="1"/>
</dbReference>
<dbReference type="NCBIfam" id="TIGR00126">
    <property type="entry name" value="deoC"/>
    <property type="match status" value="1"/>
</dbReference>
<dbReference type="FunFam" id="3.20.20.70:FF:000044">
    <property type="entry name" value="Deoxyribose-phosphate aldolase"/>
    <property type="match status" value="1"/>
</dbReference>
<keyword evidence="4 7" id="KW-0704">Schiff base</keyword>
<dbReference type="PANTHER" id="PTHR10889">
    <property type="entry name" value="DEOXYRIBOSE-PHOSPHATE ALDOLASE"/>
    <property type="match status" value="1"/>
</dbReference>
<keyword evidence="3 7" id="KW-0456">Lyase</keyword>
<dbReference type="Proteomes" id="UP000276282">
    <property type="component" value="Unassembled WGS sequence"/>
</dbReference>
<dbReference type="EC" id="4.1.2.4" evidence="7"/>
<dbReference type="InterPro" id="IPR002915">
    <property type="entry name" value="DeoC/FbaB/LacD_aldolase"/>
</dbReference>
<evidence type="ECO:0000256" key="2">
    <source>
        <dbReference type="ARBA" id="ARBA00022490"/>
    </source>
</evidence>
<dbReference type="InterPro" id="IPR011343">
    <property type="entry name" value="DeoC"/>
</dbReference>
<keyword evidence="9" id="KW-1185">Reference proteome</keyword>
<comment type="pathway">
    <text evidence="7">Carbohydrate degradation; 2-deoxy-D-ribose 1-phosphate degradation; D-glyceraldehyde 3-phosphate and acetaldehyde from 2-deoxy-alpha-D-ribose 1-phosphate: step 2/2.</text>
</comment>
<dbReference type="GO" id="GO:0009264">
    <property type="term" value="P:deoxyribonucleotide catabolic process"/>
    <property type="evidence" value="ECO:0007669"/>
    <property type="project" value="UniProtKB-UniRule"/>
</dbReference>
<dbReference type="OrthoDB" id="9778711at2"/>
<comment type="function">
    <text evidence="6 7">Catalyzes a reversible aldol reaction between acetaldehyde and D-glyceraldehyde 3-phosphate to generate 2-deoxy-D-ribose 5-phosphate.</text>
</comment>
<protein>
    <recommendedName>
        <fullName evidence="7">Deoxyribose-phosphate aldolase</fullName>
        <shortName evidence="7">DERA</shortName>
        <ecNumber evidence="7">4.1.2.4</ecNumber>
    </recommendedName>
    <alternativeName>
        <fullName evidence="7">2-deoxy-D-ribose 5-phosphate aldolase</fullName>
    </alternativeName>
    <alternativeName>
        <fullName evidence="7">Phosphodeoxyriboaldolase</fullName>
        <shortName evidence="7">Deoxyriboaldolase</shortName>
    </alternativeName>
</protein>
<dbReference type="RefSeq" id="WP_121345587.1">
    <property type="nucleotide sequence ID" value="NZ_RBLG01000002.1"/>
</dbReference>
<keyword evidence="2 7" id="KW-0963">Cytoplasm</keyword>
<dbReference type="GO" id="GO:0016052">
    <property type="term" value="P:carbohydrate catabolic process"/>
    <property type="evidence" value="ECO:0007669"/>
    <property type="project" value="TreeGrafter"/>
</dbReference>
<comment type="catalytic activity">
    <reaction evidence="5 7">
        <text>2-deoxy-D-ribose 5-phosphate = D-glyceraldehyde 3-phosphate + acetaldehyde</text>
        <dbReference type="Rhea" id="RHEA:12821"/>
        <dbReference type="ChEBI" id="CHEBI:15343"/>
        <dbReference type="ChEBI" id="CHEBI:59776"/>
        <dbReference type="ChEBI" id="CHEBI:62877"/>
        <dbReference type="EC" id="4.1.2.4"/>
    </reaction>
</comment>
<dbReference type="InterPro" id="IPR013785">
    <property type="entry name" value="Aldolase_TIM"/>
</dbReference>
<dbReference type="HAMAP" id="MF_00114">
    <property type="entry name" value="DeoC_type1"/>
    <property type="match status" value="1"/>
</dbReference>
<organism evidence="8 9">
    <name type="scientific">Gillisia mitskevichiae</name>
    <dbReference type="NCBI Taxonomy" id="270921"/>
    <lineage>
        <taxon>Bacteria</taxon>
        <taxon>Pseudomonadati</taxon>
        <taxon>Bacteroidota</taxon>
        <taxon>Flavobacteriia</taxon>
        <taxon>Flavobacteriales</taxon>
        <taxon>Flavobacteriaceae</taxon>
        <taxon>Gillisia</taxon>
    </lineage>
</organism>
<comment type="similarity">
    <text evidence="1 7">Belongs to the DeoC/FbaB aldolase family. DeoC type 1 subfamily.</text>
</comment>
<comment type="subcellular location">
    <subcellularLocation>
        <location evidence="7">Cytoplasm</location>
    </subcellularLocation>
</comment>
<evidence type="ECO:0000256" key="1">
    <source>
        <dbReference type="ARBA" id="ARBA00010936"/>
    </source>
</evidence>
<proteinExistence type="inferred from homology"/>
<dbReference type="UniPathway" id="UPA00002">
    <property type="reaction ID" value="UER00468"/>
</dbReference>
<dbReference type="GO" id="GO:0005737">
    <property type="term" value="C:cytoplasm"/>
    <property type="evidence" value="ECO:0007669"/>
    <property type="project" value="UniProtKB-SubCell"/>
</dbReference>
<feature type="active site" description="Proton donor/acceptor" evidence="7">
    <location>
        <position position="181"/>
    </location>
</feature>
<feature type="active site" description="Schiff-base intermediate with acetaldehyde" evidence="7">
    <location>
        <position position="152"/>
    </location>
</feature>
<evidence type="ECO:0000313" key="9">
    <source>
        <dbReference type="Proteomes" id="UP000276282"/>
    </source>
</evidence>
<evidence type="ECO:0000256" key="4">
    <source>
        <dbReference type="ARBA" id="ARBA00023270"/>
    </source>
</evidence>
<dbReference type="GO" id="GO:0006018">
    <property type="term" value="P:2-deoxyribose 1-phosphate catabolic process"/>
    <property type="evidence" value="ECO:0007669"/>
    <property type="project" value="UniProtKB-UniRule"/>
</dbReference>
<dbReference type="AlphaFoldDB" id="A0A495PU51"/>
<evidence type="ECO:0000256" key="3">
    <source>
        <dbReference type="ARBA" id="ARBA00023239"/>
    </source>
</evidence>